<evidence type="ECO:0000313" key="3">
    <source>
        <dbReference type="Proteomes" id="UP000078348"/>
    </source>
</evidence>
<feature type="compositionally biased region" description="Pro residues" evidence="1">
    <location>
        <begin position="34"/>
        <end position="46"/>
    </location>
</feature>
<feature type="region of interest" description="Disordered" evidence="1">
    <location>
        <begin position="1"/>
        <end position="166"/>
    </location>
</feature>
<protein>
    <submittedName>
        <fullName evidence="2">Uncharacterized protein</fullName>
    </submittedName>
</protein>
<sequence length="237" mass="26061">MNPPSFPTPSHPDIPAPSLPSIDPPSIPDMSVPQIPPSYPLPPNPNSPSESYNVPDVQQPSFNGYGLPSMPDMTAPSLPTDANKPLYDFTTSTIPMQPKMDQGLYPTPSRGDYNAPADPRMDPRMDSRMDSRMDPRMDQKMDSRMDQTAYPVQPKEEPCNPSPSIMASASVDMDVKSDWEGNTEGLLNAYNKAATETASSNKELAKAIYQAMINACSTDPRYQGYARGFEDAIRRLD</sequence>
<feature type="compositionally biased region" description="Basic and acidic residues" evidence="1">
    <location>
        <begin position="119"/>
        <end position="145"/>
    </location>
</feature>
<comment type="caution">
    <text evidence="2">The sequence shown here is derived from an EMBL/GenBank/DDBJ whole genome shotgun (WGS) entry which is preliminary data.</text>
</comment>
<name>A0A196SHF0_BLAHN</name>
<proteinExistence type="predicted"/>
<organism evidence="2 3">
    <name type="scientific">Blastocystis sp. subtype 1 (strain ATCC 50177 / NandII)</name>
    <dbReference type="NCBI Taxonomy" id="478820"/>
    <lineage>
        <taxon>Eukaryota</taxon>
        <taxon>Sar</taxon>
        <taxon>Stramenopiles</taxon>
        <taxon>Bigyra</taxon>
        <taxon>Opalozoa</taxon>
        <taxon>Opalinata</taxon>
        <taxon>Blastocystidae</taxon>
        <taxon>Blastocystis</taxon>
    </lineage>
</organism>
<reference evidence="2 3" key="1">
    <citation type="submission" date="2016-05" db="EMBL/GenBank/DDBJ databases">
        <title>Nuclear genome of Blastocystis sp. subtype 1 NandII.</title>
        <authorList>
            <person name="Gentekaki E."/>
            <person name="Curtis B."/>
            <person name="Stairs C."/>
            <person name="Eme L."/>
            <person name="Herman E."/>
            <person name="Klimes V."/>
            <person name="Arias M.C."/>
            <person name="Elias M."/>
            <person name="Hilliou F."/>
            <person name="Klute M."/>
            <person name="Malik S.-B."/>
            <person name="Pightling A."/>
            <person name="Rachubinski R."/>
            <person name="Salas D."/>
            <person name="Schlacht A."/>
            <person name="Suga H."/>
            <person name="Archibald J."/>
            <person name="Ball S.G."/>
            <person name="Clark G."/>
            <person name="Dacks J."/>
            <person name="Van Der Giezen M."/>
            <person name="Tsaousis A."/>
            <person name="Roger A."/>
        </authorList>
    </citation>
    <scope>NUCLEOTIDE SEQUENCE [LARGE SCALE GENOMIC DNA]</scope>
    <source>
        <strain evidence="3">ATCC 50177 / NandII</strain>
    </source>
</reference>
<dbReference type="Proteomes" id="UP000078348">
    <property type="component" value="Unassembled WGS sequence"/>
</dbReference>
<keyword evidence="3" id="KW-1185">Reference proteome</keyword>
<evidence type="ECO:0000256" key="1">
    <source>
        <dbReference type="SAM" id="MobiDB-lite"/>
    </source>
</evidence>
<feature type="compositionally biased region" description="Pro residues" evidence="1">
    <location>
        <begin position="1"/>
        <end position="27"/>
    </location>
</feature>
<dbReference type="OrthoDB" id="4146887at2759"/>
<dbReference type="EMBL" id="LXWW01000120">
    <property type="protein sequence ID" value="OAO15736.1"/>
    <property type="molecule type" value="Genomic_DNA"/>
</dbReference>
<accession>A0A196SHF0</accession>
<dbReference type="AlphaFoldDB" id="A0A196SHF0"/>
<gene>
    <name evidence="2" type="ORF">AV274_2542</name>
</gene>
<evidence type="ECO:0000313" key="2">
    <source>
        <dbReference type="EMBL" id="OAO15736.1"/>
    </source>
</evidence>